<dbReference type="Proteomes" id="UP000245048">
    <property type="component" value="Unassembled WGS sequence"/>
</dbReference>
<evidence type="ECO:0000313" key="2">
    <source>
        <dbReference type="Proteomes" id="UP000245048"/>
    </source>
</evidence>
<accession>A0A2U1UZ81</accession>
<gene>
    <name evidence="1" type="ORF">CR165_20565</name>
</gene>
<proteinExistence type="predicted"/>
<reference evidence="2" key="1">
    <citation type="submission" date="2017-10" db="EMBL/GenBank/DDBJ databases">
        <authorList>
            <person name="Toshchakov S.V."/>
            <person name="Goeva M.A."/>
        </authorList>
    </citation>
    <scope>NUCLEOTIDE SEQUENCE [LARGE SCALE GENOMIC DNA]</scope>
    <source>
        <strain evidence="2">JR1/69-1-13</strain>
    </source>
</reference>
<organism evidence="1 2">
    <name type="scientific">Teichococcus aestuarii</name>
    <dbReference type="NCBI Taxonomy" id="568898"/>
    <lineage>
        <taxon>Bacteria</taxon>
        <taxon>Pseudomonadati</taxon>
        <taxon>Pseudomonadota</taxon>
        <taxon>Alphaproteobacteria</taxon>
        <taxon>Acetobacterales</taxon>
        <taxon>Roseomonadaceae</taxon>
        <taxon>Roseomonas</taxon>
    </lineage>
</organism>
<keyword evidence="2" id="KW-1185">Reference proteome</keyword>
<name>A0A2U1UZ81_9PROT</name>
<evidence type="ECO:0000313" key="1">
    <source>
        <dbReference type="EMBL" id="PWC26964.1"/>
    </source>
</evidence>
<sequence length="64" mass="6671">MNAHTAPITVSLVHLPDAPDASGEPMVGLLVSTGPANTKRRPLLRIFPTLAAALAAKRSLETGR</sequence>
<dbReference type="OrthoDB" id="9981350at2"/>
<dbReference type="EMBL" id="PDOA01000021">
    <property type="protein sequence ID" value="PWC26964.1"/>
    <property type="molecule type" value="Genomic_DNA"/>
</dbReference>
<dbReference type="AlphaFoldDB" id="A0A2U1UZ81"/>
<protein>
    <submittedName>
        <fullName evidence="1">Uncharacterized protein</fullName>
    </submittedName>
</protein>
<dbReference type="RefSeq" id="WP_109518823.1">
    <property type="nucleotide sequence ID" value="NZ_PDOA01000021.1"/>
</dbReference>
<comment type="caution">
    <text evidence="1">The sequence shown here is derived from an EMBL/GenBank/DDBJ whole genome shotgun (WGS) entry which is preliminary data.</text>
</comment>